<accession>A0ABM1E7X1</accession>
<reference evidence="8 9" key="1">
    <citation type="submission" date="2025-05" db="UniProtKB">
        <authorList>
            <consortium name="RefSeq"/>
        </authorList>
    </citation>
    <scope>IDENTIFICATION</scope>
</reference>
<evidence type="ECO:0000256" key="4">
    <source>
        <dbReference type="ARBA" id="ARBA00022803"/>
    </source>
</evidence>
<dbReference type="GeneID" id="106809643"/>
<gene>
    <name evidence="8 9 10" type="primary">LOC106809643</name>
</gene>
<evidence type="ECO:0000256" key="6">
    <source>
        <dbReference type="ARBA" id="ARBA00039954"/>
    </source>
</evidence>
<dbReference type="InterPro" id="IPR052323">
    <property type="entry name" value="LRP2-binding"/>
</dbReference>
<evidence type="ECO:0000313" key="7">
    <source>
        <dbReference type="Proteomes" id="UP000695022"/>
    </source>
</evidence>
<organism evidence="7 8">
    <name type="scientific">Priapulus caudatus</name>
    <name type="common">Priapulid worm</name>
    <dbReference type="NCBI Taxonomy" id="37621"/>
    <lineage>
        <taxon>Eukaryota</taxon>
        <taxon>Metazoa</taxon>
        <taxon>Ecdysozoa</taxon>
        <taxon>Scalidophora</taxon>
        <taxon>Priapulida</taxon>
        <taxon>Priapulimorpha</taxon>
        <taxon>Priapulimorphida</taxon>
        <taxon>Priapulidae</taxon>
        <taxon>Priapulus</taxon>
    </lineage>
</organism>
<comment type="function">
    <text evidence="5">May act as an adapter that regulates LRP2 function.</text>
</comment>
<evidence type="ECO:0000256" key="3">
    <source>
        <dbReference type="ARBA" id="ARBA00022737"/>
    </source>
</evidence>
<dbReference type="RefSeq" id="XP_014668293.1">
    <property type="nucleotide sequence ID" value="XM_014812807.1"/>
</dbReference>
<name>A0ABM1E7X1_PRICU</name>
<dbReference type="RefSeq" id="XP_014668292.1">
    <property type="nucleotide sequence ID" value="XM_014812806.1"/>
</dbReference>
<evidence type="ECO:0000313" key="9">
    <source>
        <dbReference type="RefSeq" id="XP_014668293.1"/>
    </source>
</evidence>
<dbReference type="InterPro" id="IPR011990">
    <property type="entry name" value="TPR-like_helical_dom_sf"/>
</dbReference>
<evidence type="ECO:0000256" key="2">
    <source>
        <dbReference type="ARBA" id="ARBA00022490"/>
    </source>
</evidence>
<keyword evidence="7" id="KW-1185">Reference proteome</keyword>
<dbReference type="Pfam" id="PF08238">
    <property type="entry name" value="Sel1"/>
    <property type="match status" value="5"/>
</dbReference>
<sequence>MELTKDLTTEVLPGSRTSIVEKVAKEEKLKPGENQSLLCNEEYYLAEEVEEILRSRVREGCAGAEFQLGQFLFEKGDYDMARLEFEAIQNKDMRARYQLGVMCYDTLGDKENPKKGFELMMDVASSKSKHDQGLVAVAEYNIGRAYFQGYGVKQSDFDAERWWLRAANDDNRSPSIKAQTALGMYYSRPETFNMKKAFHWHSLATKAGSLESQGALGVMHLYGMGCSQDRQMALTYLRTAADRGNVYATGQLASYYYNNKLFTKAAEMAERAAHVDNVDEVARSTDCLRDFVSKGVSLGCFYFARCLQLGSGIDQNREKAATYYSLACKHDKDLSALLQQEVTLGHI</sequence>
<evidence type="ECO:0000256" key="5">
    <source>
        <dbReference type="ARBA" id="ARBA00037614"/>
    </source>
</evidence>
<keyword evidence="2" id="KW-0963">Cytoplasm</keyword>
<evidence type="ECO:0000313" key="10">
    <source>
        <dbReference type="RefSeq" id="XP_014668294.1"/>
    </source>
</evidence>
<dbReference type="InterPro" id="IPR006597">
    <property type="entry name" value="Sel1-like"/>
</dbReference>
<dbReference type="Gene3D" id="1.25.40.10">
    <property type="entry name" value="Tetratricopeptide repeat domain"/>
    <property type="match status" value="1"/>
</dbReference>
<dbReference type="SMART" id="SM00671">
    <property type="entry name" value="SEL1"/>
    <property type="match status" value="6"/>
</dbReference>
<dbReference type="SUPFAM" id="SSF81901">
    <property type="entry name" value="HCP-like"/>
    <property type="match status" value="1"/>
</dbReference>
<keyword evidence="4" id="KW-0802">TPR repeat</keyword>
<comment type="subcellular location">
    <subcellularLocation>
        <location evidence="1">Cytoplasm</location>
    </subcellularLocation>
</comment>
<evidence type="ECO:0000256" key="1">
    <source>
        <dbReference type="ARBA" id="ARBA00004496"/>
    </source>
</evidence>
<evidence type="ECO:0000313" key="8">
    <source>
        <dbReference type="RefSeq" id="XP_014668292.1"/>
    </source>
</evidence>
<dbReference type="RefSeq" id="XP_014668294.1">
    <property type="nucleotide sequence ID" value="XM_014812808.1"/>
</dbReference>
<protein>
    <recommendedName>
        <fullName evidence="6">LRP2-binding protein</fullName>
    </recommendedName>
</protein>
<dbReference type="Proteomes" id="UP000695022">
    <property type="component" value="Unplaced"/>
</dbReference>
<keyword evidence="3" id="KW-0677">Repeat</keyword>
<dbReference type="PANTHER" id="PTHR44554:SF1">
    <property type="entry name" value="LRP2-BINDING PROTEIN"/>
    <property type="match status" value="1"/>
</dbReference>
<proteinExistence type="predicted"/>
<dbReference type="PANTHER" id="PTHR44554">
    <property type="entry name" value="LRP2-BINDING PROTEIN"/>
    <property type="match status" value="1"/>
</dbReference>